<evidence type="ECO:0000256" key="5">
    <source>
        <dbReference type="ARBA" id="ARBA00022989"/>
    </source>
</evidence>
<keyword evidence="5 7" id="KW-1133">Transmembrane helix</keyword>
<evidence type="ECO:0000313" key="10">
    <source>
        <dbReference type="Proteomes" id="UP000229740"/>
    </source>
</evidence>
<protein>
    <submittedName>
        <fullName evidence="9">ABC transporter permease</fullName>
    </submittedName>
</protein>
<dbReference type="InterPro" id="IPR035906">
    <property type="entry name" value="MetI-like_sf"/>
</dbReference>
<dbReference type="PANTHER" id="PTHR30193:SF37">
    <property type="entry name" value="INNER MEMBRANE ABC TRANSPORTER PERMEASE PROTEIN YCJO"/>
    <property type="match status" value="1"/>
</dbReference>
<feature type="transmembrane region" description="Helical" evidence="7">
    <location>
        <begin position="317"/>
        <end position="340"/>
    </location>
</feature>
<proteinExistence type="inferred from homology"/>
<name>A0A2G6EFR6_9BACT</name>
<evidence type="ECO:0000256" key="2">
    <source>
        <dbReference type="ARBA" id="ARBA00022448"/>
    </source>
</evidence>
<dbReference type="EMBL" id="PDPS01000001">
    <property type="protein sequence ID" value="PID60916.1"/>
    <property type="molecule type" value="Genomic_DNA"/>
</dbReference>
<dbReference type="AlphaFoldDB" id="A0A2G6EFR6"/>
<organism evidence="9 10">
    <name type="scientific">candidate division KSB3 bacterium</name>
    <dbReference type="NCBI Taxonomy" id="2044937"/>
    <lineage>
        <taxon>Bacteria</taxon>
        <taxon>candidate division KSB3</taxon>
    </lineage>
</organism>
<sequence length="351" mass="39473">MTIRKLPPREIFTITPESLQKFQEQGLPEEVLAQLESLLDKVYKGRSSFEKALKNALGEDGLKAHRQVLLTYSDHNIERDPASREVKYESAARILPRKPVRYREAGQFNFLGSRYVIGARDPDFILSIKDTLAFTIWTVALETIFGLIFALIVNANFPGRSAMRALMLVPWAIPTAISSRAWQWMFQSTRSGLFNTVADMFGLGSGQTAFLQLEAWQLPAMIAIDVWKTTPFMALLILAGLQLIPATMYEAADVDGASKWRQFQSITLPMLKPTIAVALVFRTLDALRVFDLFQIVLGQSRYSMGSFIYYQLINNRATGYSSAGGVLTFVVLFAFAFFYIKFLGVQSEEGD</sequence>
<evidence type="ECO:0000313" key="9">
    <source>
        <dbReference type="EMBL" id="PID60916.1"/>
    </source>
</evidence>
<dbReference type="InterPro" id="IPR051393">
    <property type="entry name" value="ABC_transporter_permease"/>
</dbReference>
<dbReference type="InterPro" id="IPR000515">
    <property type="entry name" value="MetI-like"/>
</dbReference>
<keyword evidence="3" id="KW-1003">Cell membrane</keyword>
<dbReference type="PROSITE" id="PS50928">
    <property type="entry name" value="ABC_TM1"/>
    <property type="match status" value="1"/>
</dbReference>
<dbReference type="Gene3D" id="1.10.3720.10">
    <property type="entry name" value="MetI-like"/>
    <property type="match status" value="1"/>
</dbReference>
<evidence type="ECO:0000256" key="3">
    <source>
        <dbReference type="ARBA" id="ARBA00022475"/>
    </source>
</evidence>
<dbReference type="Pfam" id="PF00528">
    <property type="entry name" value="BPD_transp_1"/>
    <property type="match status" value="1"/>
</dbReference>
<gene>
    <name evidence="9" type="ORF">CSB45_00015</name>
</gene>
<evidence type="ECO:0000256" key="1">
    <source>
        <dbReference type="ARBA" id="ARBA00004651"/>
    </source>
</evidence>
<evidence type="ECO:0000256" key="4">
    <source>
        <dbReference type="ARBA" id="ARBA00022692"/>
    </source>
</evidence>
<feature type="domain" description="ABC transmembrane type-1" evidence="8">
    <location>
        <begin position="128"/>
        <end position="339"/>
    </location>
</feature>
<evidence type="ECO:0000256" key="6">
    <source>
        <dbReference type="ARBA" id="ARBA00023136"/>
    </source>
</evidence>
<reference evidence="9 10" key="1">
    <citation type="submission" date="2017-10" db="EMBL/GenBank/DDBJ databases">
        <title>Novel microbial diversity and functional potential in the marine mammal oral microbiome.</title>
        <authorList>
            <person name="Dudek N.K."/>
            <person name="Sun C.L."/>
            <person name="Burstein D."/>
            <person name="Kantor R.S."/>
            <person name="Aliaga Goltsman D.S."/>
            <person name="Bik E.M."/>
            <person name="Thomas B.C."/>
            <person name="Banfield J.F."/>
            <person name="Relman D.A."/>
        </authorList>
    </citation>
    <scope>NUCLEOTIDE SEQUENCE [LARGE SCALE GENOMIC DNA]</scope>
    <source>
        <strain evidence="9">DOLZORAL124_49_17</strain>
    </source>
</reference>
<keyword evidence="6 7" id="KW-0472">Membrane</keyword>
<dbReference type="SUPFAM" id="SSF161098">
    <property type="entry name" value="MetI-like"/>
    <property type="match status" value="1"/>
</dbReference>
<keyword evidence="4 7" id="KW-0812">Transmembrane</keyword>
<comment type="caution">
    <text evidence="9">The sequence shown here is derived from an EMBL/GenBank/DDBJ whole genome shotgun (WGS) entry which is preliminary data.</text>
</comment>
<keyword evidence="2 7" id="KW-0813">Transport</keyword>
<dbReference type="GO" id="GO:0055085">
    <property type="term" value="P:transmembrane transport"/>
    <property type="evidence" value="ECO:0007669"/>
    <property type="project" value="InterPro"/>
</dbReference>
<comment type="similarity">
    <text evidence="7">Belongs to the binding-protein-dependent transport system permease family.</text>
</comment>
<accession>A0A2G6EFR6</accession>
<evidence type="ECO:0000259" key="8">
    <source>
        <dbReference type="PROSITE" id="PS50928"/>
    </source>
</evidence>
<dbReference type="GO" id="GO:0005886">
    <property type="term" value="C:plasma membrane"/>
    <property type="evidence" value="ECO:0007669"/>
    <property type="project" value="UniProtKB-SubCell"/>
</dbReference>
<feature type="transmembrane region" description="Helical" evidence="7">
    <location>
        <begin position="132"/>
        <end position="153"/>
    </location>
</feature>
<comment type="subcellular location">
    <subcellularLocation>
        <location evidence="1 7">Cell membrane</location>
        <topology evidence="1 7">Multi-pass membrane protein</topology>
    </subcellularLocation>
</comment>
<evidence type="ECO:0000256" key="7">
    <source>
        <dbReference type="RuleBase" id="RU363032"/>
    </source>
</evidence>
<dbReference type="CDD" id="cd06261">
    <property type="entry name" value="TM_PBP2"/>
    <property type="match status" value="1"/>
</dbReference>
<dbReference type="Proteomes" id="UP000229740">
    <property type="component" value="Unassembled WGS sequence"/>
</dbReference>
<dbReference type="PANTHER" id="PTHR30193">
    <property type="entry name" value="ABC TRANSPORTER PERMEASE PROTEIN"/>
    <property type="match status" value="1"/>
</dbReference>